<feature type="signal peptide" evidence="2">
    <location>
        <begin position="1"/>
        <end position="29"/>
    </location>
</feature>
<dbReference type="SUPFAM" id="SSF53850">
    <property type="entry name" value="Periplasmic binding protein-like II"/>
    <property type="match status" value="1"/>
</dbReference>
<feature type="chain" id="PRO_5004192991" evidence="2">
    <location>
        <begin position="30"/>
        <end position="329"/>
    </location>
</feature>
<organism evidence="3 4">
    <name type="scientific">Cupriavidus metallidurans (strain ATCC 43123 / DSM 2839 / NBRC 102507 / CH34)</name>
    <name type="common">Ralstonia metallidurans</name>
    <dbReference type="NCBI Taxonomy" id="266264"/>
    <lineage>
        <taxon>Bacteria</taxon>
        <taxon>Pseudomonadati</taxon>
        <taxon>Pseudomonadota</taxon>
        <taxon>Betaproteobacteria</taxon>
        <taxon>Burkholderiales</taxon>
        <taxon>Burkholderiaceae</taxon>
        <taxon>Cupriavidus</taxon>
    </lineage>
</organism>
<dbReference type="PANTHER" id="PTHR42928:SF5">
    <property type="entry name" value="BLR1237 PROTEIN"/>
    <property type="match status" value="1"/>
</dbReference>
<dbReference type="CDD" id="cd07012">
    <property type="entry name" value="PBP2_Bug_TTT"/>
    <property type="match status" value="1"/>
</dbReference>
<gene>
    <name evidence="3" type="primary">bug</name>
    <name evidence="3" type="ordered locus">Rmet_5494</name>
</gene>
<evidence type="ECO:0000313" key="4">
    <source>
        <dbReference type="Proteomes" id="UP000002429"/>
    </source>
</evidence>
<accession>Q1LBX3</accession>
<dbReference type="InterPro" id="IPR042100">
    <property type="entry name" value="Bug_dom1"/>
</dbReference>
<dbReference type="EMBL" id="CP000353">
    <property type="protein sequence ID" value="ABF12353.1"/>
    <property type="molecule type" value="Genomic_DNA"/>
</dbReference>
<dbReference type="KEGG" id="rme:Rmet_5494"/>
<dbReference type="Pfam" id="PF03401">
    <property type="entry name" value="TctC"/>
    <property type="match status" value="1"/>
</dbReference>
<keyword evidence="2" id="KW-0732">Signal</keyword>
<keyword evidence="3" id="KW-0675">Receptor</keyword>
<dbReference type="HOGENOM" id="CLU_045683_0_0_4"/>
<dbReference type="PIRSF" id="PIRSF017082">
    <property type="entry name" value="YflP"/>
    <property type="match status" value="1"/>
</dbReference>
<keyword evidence="4" id="KW-1185">Reference proteome</keyword>
<dbReference type="AlphaFoldDB" id="Q1LBX3"/>
<dbReference type="PANTHER" id="PTHR42928">
    <property type="entry name" value="TRICARBOXYLATE-BINDING PROTEIN"/>
    <property type="match status" value="1"/>
</dbReference>
<dbReference type="Gene3D" id="3.40.190.150">
    <property type="entry name" value="Bordetella uptake gene, domain 1"/>
    <property type="match status" value="1"/>
</dbReference>
<sequence>MTTLPKLTRRALTAGISALLLSVSINALAQPEAFPTRPIRMIVPTAAGGNIDILARILAEHMSKAWGQQVVVDSKPGANSMLATTAVARSPADGYTVLMTLSGFVQNLVLQPNPPYKVNDLVPVSQVAWFPVALAANAKLPATDVASVVKLAKAQPDKLSFGSYGVGSGGHIIGEGLNNLAGIRIKHVGYKGESPAFTDLVGGNIELAYGSVGFYAHQLSGGKVRLIAVASPNRLKTFPNVPTFAEAGYPEINIPGWGGVFLPAKTPPAIVEKYTQEIRRIVALPEVQKKILEMGFEPTGTTSAQFSDLISSDIKRWGKIVRDNNIKLE</sequence>
<dbReference type="InterPro" id="IPR005064">
    <property type="entry name" value="BUG"/>
</dbReference>
<comment type="similarity">
    <text evidence="1">Belongs to the UPF0065 (bug) family.</text>
</comment>
<dbReference type="Proteomes" id="UP000002429">
    <property type="component" value="Plasmid megaplasmid"/>
</dbReference>
<evidence type="ECO:0000313" key="3">
    <source>
        <dbReference type="EMBL" id="ABF12353.1"/>
    </source>
</evidence>
<reference evidence="4" key="1">
    <citation type="journal article" date="2010" name="PLoS ONE">
        <title>The complete genome sequence of Cupriavidus metallidurans strain CH34, a master survivalist in harsh and anthropogenic environments.</title>
        <authorList>
            <person name="Janssen P.J."/>
            <person name="Van Houdt R."/>
            <person name="Moors H."/>
            <person name="Monsieurs P."/>
            <person name="Morin N."/>
            <person name="Michaux A."/>
            <person name="Benotmane M.A."/>
            <person name="Leys N."/>
            <person name="Vallaeys T."/>
            <person name="Lapidus A."/>
            <person name="Monchy S."/>
            <person name="Medigue C."/>
            <person name="Taghavi S."/>
            <person name="McCorkle S."/>
            <person name="Dunn J."/>
            <person name="van der Lelie D."/>
            <person name="Mergeay M."/>
        </authorList>
    </citation>
    <scope>NUCLEOTIDE SEQUENCE [LARGE SCALE GENOMIC DNA]</scope>
    <source>
        <strain evidence="4">ATCC 43123 / DSM 2839 / NBRC 102507 / CH34</strain>
    </source>
</reference>
<protein>
    <submittedName>
        <fullName evidence="3">Extra-cytoplasmic solute receptor protein</fullName>
    </submittedName>
</protein>
<evidence type="ECO:0000256" key="1">
    <source>
        <dbReference type="ARBA" id="ARBA00006987"/>
    </source>
</evidence>
<dbReference type="eggNOG" id="COG3181">
    <property type="taxonomic scope" value="Bacteria"/>
</dbReference>
<proteinExistence type="inferred from homology"/>
<name>Q1LBX3_CUPMC</name>
<dbReference type="Gene3D" id="3.40.190.10">
    <property type="entry name" value="Periplasmic binding protein-like II"/>
    <property type="match status" value="1"/>
</dbReference>
<geneLocation type="plasmid" evidence="3 4">
    <name>megaplasmid</name>
</geneLocation>
<keyword evidence="3" id="KW-0614">Plasmid</keyword>
<evidence type="ECO:0000256" key="2">
    <source>
        <dbReference type="SAM" id="SignalP"/>
    </source>
</evidence>